<keyword evidence="3" id="KW-1185">Reference proteome</keyword>
<dbReference type="AlphaFoldDB" id="A0A2R5G697"/>
<feature type="compositionally biased region" description="Basic and acidic residues" evidence="1">
    <location>
        <begin position="36"/>
        <end position="49"/>
    </location>
</feature>
<sequence length="805" mass="86609">MASWRPRGNRSLSRAEARSVVQRGLEDADGVGQTMMRERRVEQRRKEAEQQSAHRRRREERRRETERLRREADELLRRDELSESSSDSLGDDFSSTSGSSTLTDEDEEEDGLAAGQDFEIVEAEDAQLSDPSEEDDAFEFSSDEGDPDKIDEDDEVAVTLVEIQTQISAPSRGRRSESESSQRSRSASAADLRERAALEFQPIFSPKSCGTFLLRTGLLAIIFTVGYRKLLGAGEPDSVLSDSVPWPHGTFTFAPYRSWAPAETVLSPDVALMDAATSFVPAAPFDAPMQSPGAESFKHGAMAVDATGSRAVVAGNGILAGYTTETLRSVWSAPLLEADRPRAMSHIRLHGDMVLYPGSCHSVDSFRVADGVPGWSLSLPEGVDACRIVDIAPAVGGKCHVALTLDGDLVGIDPSTGTICAPRRKLACPSGTDCVHSRRLATLGRNIYIKSNTILDPSSQTGSDAVYLVRLIDADADLYQPFMFRVSKAKALPKGTAQASGPALVLAALDGQQVVTLHGCHAYGFQADGLQDLWSLDLCGPEYRPLRNVESSSDGAEIVITDDNRMHRLILSPRGRAPELSWSADFRGLFPRLHRLEEARVLSAPIIRDNGILVRIGTSRGSARVPIQAGLALIDKGTGAVRWFTASTQLSRGNLAVDVGGGVLSFADGTHQEAEDLVGVDLLNDGFGRRAASARAGIQRLTCSDWNVAESEITELARARVSLAESCSNAGWLGRSMKNEPAAKVNAALATVLTSQAARAAEHTGSAQKASNFNSAAEQARLTSDGLLGLNDPRRIAGILQQAVH</sequence>
<evidence type="ECO:0000256" key="1">
    <source>
        <dbReference type="SAM" id="MobiDB-lite"/>
    </source>
</evidence>
<protein>
    <submittedName>
        <fullName evidence="2">Uncharacterized protein</fullName>
    </submittedName>
</protein>
<name>A0A2R5G697_9STRA</name>
<dbReference type="InterPro" id="IPR011047">
    <property type="entry name" value="Quinoprotein_ADH-like_sf"/>
</dbReference>
<dbReference type="Proteomes" id="UP000241890">
    <property type="component" value="Unassembled WGS sequence"/>
</dbReference>
<dbReference type="SUPFAM" id="SSF50998">
    <property type="entry name" value="Quinoprotein alcohol dehydrogenase-like"/>
    <property type="match status" value="1"/>
</dbReference>
<feature type="compositionally biased region" description="Basic and acidic residues" evidence="1">
    <location>
        <begin position="61"/>
        <end position="81"/>
    </location>
</feature>
<evidence type="ECO:0000313" key="2">
    <source>
        <dbReference type="EMBL" id="GBG26566.1"/>
    </source>
</evidence>
<gene>
    <name evidence="2" type="ORF">FCC1311_027872</name>
</gene>
<feature type="compositionally biased region" description="Low complexity" evidence="1">
    <location>
        <begin position="83"/>
        <end position="102"/>
    </location>
</feature>
<accession>A0A2R5G697</accession>
<dbReference type="EMBL" id="BEYU01000021">
    <property type="protein sequence ID" value="GBG26566.1"/>
    <property type="molecule type" value="Genomic_DNA"/>
</dbReference>
<organism evidence="2 3">
    <name type="scientific">Hondaea fermentalgiana</name>
    <dbReference type="NCBI Taxonomy" id="2315210"/>
    <lineage>
        <taxon>Eukaryota</taxon>
        <taxon>Sar</taxon>
        <taxon>Stramenopiles</taxon>
        <taxon>Bigyra</taxon>
        <taxon>Labyrinthulomycetes</taxon>
        <taxon>Thraustochytrida</taxon>
        <taxon>Thraustochytriidae</taxon>
        <taxon>Hondaea</taxon>
    </lineage>
</organism>
<feature type="compositionally biased region" description="Acidic residues" evidence="1">
    <location>
        <begin position="119"/>
        <end position="150"/>
    </location>
</feature>
<proteinExistence type="predicted"/>
<feature type="region of interest" description="Disordered" evidence="1">
    <location>
        <begin position="1"/>
        <end position="150"/>
    </location>
</feature>
<feature type="region of interest" description="Disordered" evidence="1">
    <location>
        <begin position="164"/>
        <end position="188"/>
    </location>
</feature>
<evidence type="ECO:0000313" key="3">
    <source>
        <dbReference type="Proteomes" id="UP000241890"/>
    </source>
</evidence>
<dbReference type="InParanoid" id="A0A2R5G697"/>
<reference evidence="2 3" key="1">
    <citation type="submission" date="2017-12" db="EMBL/GenBank/DDBJ databases">
        <title>Sequencing, de novo assembly and annotation of complete genome of a new Thraustochytrid species, strain FCC1311.</title>
        <authorList>
            <person name="Sedici K."/>
            <person name="Godart F."/>
            <person name="Aiese Cigliano R."/>
            <person name="Sanseverino W."/>
            <person name="Barakat M."/>
            <person name="Ortet P."/>
            <person name="Marechal E."/>
            <person name="Cagnac O."/>
            <person name="Amato A."/>
        </authorList>
    </citation>
    <scope>NUCLEOTIDE SEQUENCE [LARGE SCALE GENOMIC DNA]</scope>
</reference>
<dbReference type="Gene3D" id="2.130.10.10">
    <property type="entry name" value="YVTN repeat-like/Quinoprotein amine dehydrogenase"/>
    <property type="match status" value="1"/>
</dbReference>
<comment type="caution">
    <text evidence="2">The sequence shown here is derived from an EMBL/GenBank/DDBJ whole genome shotgun (WGS) entry which is preliminary data.</text>
</comment>
<dbReference type="InterPro" id="IPR015943">
    <property type="entry name" value="WD40/YVTN_repeat-like_dom_sf"/>
</dbReference>